<evidence type="ECO:0000313" key="2">
    <source>
        <dbReference type="Proteomes" id="UP000256542"/>
    </source>
</evidence>
<accession>A0A3E0DJG9</accession>
<keyword evidence="2" id="KW-1185">Reference proteome</keyword>
<proteinExistence type="predicted"/>
<name>A0A3E0DJG9_9GAMM</name>
<dbReference type="AlphaFoldDB" id="A0A3E0DJG9"/>
<sequence length="347" mass="41161">MLLKGNAKRTYDWFIQRLQELDSEKASKNGMLARHDWWRYNYYKQPYLLLEDNETIIERFTDVFTNGLEISHEGKISVTPMVQNDQRLAQLFTELIEETNWRGVLNQDSMSIAREQIQSYFENGTPIAVQLFEGVEGDGNNNWLLKFSKKKYVQEMFTHGRFRISPASEYAKGSHIRAIKDLETVRNYRLKAINEILKGNDSFEFQGEKSHIENGVVPIEFVMGNYFLFCTCKEISRRMPTDFESDAVLIIKDKKEFIARLEAELLISYPDWEFLEGDVYYYDPYHDLPTDRNQEFYKHLSYTYQKEHRCILRPKKPEDYIEHLEPFFIQLGSLSDISEMLYIDSKN</sequence>
<dbReference type="EMBL" id="QUNG01000011">
    <property type="protein sequence ID" value="REG81943.1"/>
    <property type="molecule type" value="Genomic_DNA"/>
</dbReference>
<comment type="caution">
    <text evidence="1">The sequence shown here is derived from an EMBL/GenBank/DDBJ whole genome shotgun (WGS) entry which is preliminary data.</text>
</comment>
<protein>
    <submittedName>
        <fullName evidence="1">Uncharacterized protein</fullName>
    </submittedName>
</protein>
<organism evidence="1 2">
    <name type="scientific">Marinomonas pollencensis</name>
    <dbReference type="NCBI Taxonomy" id="491954"/>
    <lineage>
        <taxon>Bacteria</taxon>
        <taxon>Pseudomonadati</taxon>
        <taxon>Pseudomonadota</taxon>
        <taxon>Gammaproteobacteria</taxon>
        <taxon>Oceanospirillales</taxon>
        <taxon>Oceanospirillaceae</taxon>
        <taxon>Marinomonas</taxon>
    </lineage>
</organism>
<evidence type="ECO:0000313" key="1">
    <source>
        <dbReference type="EMBL" id="REG81943.1"/>
    </source>
</evidence>
<reference evidence="1 2" key="1">
    <citation type="submission" date="2018-08" db="EMBL/GenBank/DDBJ databases">
        <title>Genomic Encyclopedia of Type Strains, Phase III (KMG-III): the genomes of soil and plant-associated and newly described type strains.</title>
        <authorList>
            <person name="Whitman W."/>
        </authorList>
    </citation>
    <scope>NUCLEOTIDE SEQUENCE [LARGE SCALE GENOMIC DNA]</scope>
    <source>
        <strain evidence="1 2">CECT 7375</strain>
    </source>
</reference>
<gene>
    <name evidence="1" type="ORF">DFP81_11123</name>
</gene>
<dbReference type="Proteomes" id="UP000256542">
    <property type="component" value="Unassembled WGS sequence"/>
</dbReference>